<organism evidence="2 3">
    <name type="scientific">Rhipicephalus microplus</name>
    <name type="common">Cattle tick</name>
    <name type="synonym">Boophilus microplus</name>
    <dbReference type="NCBI Taxonomy" id="6941"/>
    <lineage>
        <taxon>Eukaryota</taxon>
        <taxon>Metazoa</taxon>
        <taxon>Ecdysozoa</taxon>
        <taxon>Arthropoda</taxon>
        <taxon>Chelicerata</taxon>
        <taxon>Arachnida</taxon>
        <taxon>Acari</taxon>
        <taxon>Parasitiformes</taxon>
        <taxon>Ixodida</taxon>
        <taxon>Ixodoidea</taxon>
        <taxon>Ixodidae</taxon>
        <taxon>Rhipicephalinae</taxon>
        <taxon>Rhipicephalus</taxon>
        <taxon>Boophilus</taxon>
    </lineage>
</organism>
<accession>A0A9J6EJH8</accession>
<dbReference type="EMBL" id="JABSTU010000004">
    <property type="protein sequence ID" value="KAH8034530.1"/>
    <property type="molecule type" value="Genomic_DNA"/>
</dbReference>
<protein>
    <recommendedName>
        <fullName evidence="1">Transposable element P transposase-like RNase H domain-containing protein</fullName>
    </recommendedName>
</protein>
<dbReference type="Proteomes" id="UP000821866">
    <property type="component" value="Chromosome 2"/>
</dbReference>
<dbReference type="Pfam" id="PF21787">
    <property type="entry name" value="TNP-like_RNaseH_N"/>
    <property type="match status" value="1"/>
</dbReference>
<dbReference type="AlphaFoldDB" id="A0A9J6EJH8"/>
<proteinExistence type="predicted"/>
<sequence>MRMRSPKLYEHMTKHDILDLPRRICLKRAIQLFYSGFGFNPRVFKGLQEKTKDMDEHCRHGIIVFYEMKLSEQIDVKPSGSVEGFVDLGQFETEGSGKELADHGLVVLFQPFTGKWMQILGIFAAKDNIGTFLLLIPAGHEEAGKPTTAWTANLGRDKARHVQYAPVGLDGRPYKLDPLGSATYCADAIFSAPSVPHSTSTTLDINTAPQATAINGHGCT</sequence>
<evidence type="ECO:0000259" key="1">
    <source>
        <dbReference type="Pfam" id="PF21787"/>
    </source>
</evidence>
<dbReference type="InterPro" id="IPR048365">
    <property type="entry name" value="TNP-like_RNaseH_N"/>
</dbReference>
<gene>
    <name evidence="2" type="ORF">HPB51_025449</name>
</gene>
<comment type="caution">
    <text evidence="2">The sequence shown here is derived from an EMBL/GenBank/DDBJ whole genome shotgun (WGS) entry which is preliminary data.</text>
</comment>
<reference evidence="2" key="1">
    <citation type="journal article" date="2020" name="Cell">
        <title>Large-Scale Comparative Analyses of Tick Genomes Elucidate Their Genetic Diversity and Vector Capacities.</title>
        <authorList>
            <consortium name="Tick Genome and Microbiome Consortium (TIGMIC)"/>
            <person name="Jia N."/>
            <person name="Wang J."/>
            <person name="Shi W."/>
            <person name="Du L."/>
            <person name="Sun Y."/>
            <person name="Zhan W."/>
            <person name="Jiang J.F."/>
            <person name="Wang Q."/>
            <person name="Zhang B."/>
            <person name="Ji P."/>
            <person name="Bell-Sakyi L."/>
            <person name="Cui X.M."/>
            <person name="Yuan T.T."/>
            <person name="Jiang B.G."/>
            <person name="Yang W.F."/>
            <person name="Lam T.T."/>
            <person name="Chang Q.C."/>
            <person name="Ding S.J."/>
            <person name="Wang X.J."/>
            <person name="Zhu J.G."/>
            <person name="Ruan X.D."/>
            <person name="Zhao L."/>
            <person name="Wei J.T."/>
            <person name="Ye R.Z."/>
            <person name="Que T.C."/>
            <person name="Du C.H."/>
            <person name="Zhou Y.H."/>
            <person name="Cheng J.X."/>
            <person name="Dai P.F."/>
            <person name="Guo W.B."/>
            <person name="Han X.H."/>
            <person name="Huang E.J."/>
            <person name="Li L.F."/>
            <person name="Wei W."/>
            <person name="Gao Y.C."/>
            <person name="Liu J.Z."/>
            <person name="Shao H.Z."/>
            <person name="Wang X."/>
            <person name="Wang C.C."/>
            <person name="Yang T.C."/>
            <person name="Huo Q.B."/>
            <person name="Li W."/>
            <person name="Chen H.Y."/>
            <person name="Chen S.E."/>
            <person name="Zhou L.G."/>
            <person name="Ni X.B."/>
            <person name="Tian J.H."/>
            <person name="Sheng Y."/>
            <person name="Liu T."/>
            <person name="Pan Y.S."/>
            <person name="Xia L.Y."/>
            <person name="Li J."/>
            <person name="Zhao F."/>
            <person name="Cao W.C."/>
        </authorList>
    </citation>
    <scope>NUCLEOTIDE SEQUENCE</scope>
    <source>
        <strain evidence="2">Rmic-2018</strain>
    </source>
</reference>
<evidence type="ECO:0000313" key="2">
    <source>
        <dbReference type="EMBL" id="KAH8034530.1"/>
    </source>
</evidence>
<name>A0A9J6EJH8_RHIMP</name>
<keyword evidence="3" id="KW-1185">Reference proteome</keyword>
<dbReference type="VEuPathDB" id="VectorBase:LOC119178211"/>
<feature type="domain" description="Transposable element P transposase-like RNase H" evidence="1">
    <location>
        <begin position="38"/>
        <end position="126"/>
    </location>
</feature>
<reference evidence="2" key="2">
    <citation type="submission" date="2021-09" db="EMBL/GenBank/DDBJ databases">
        <authorList>
            <person name="Jia N."/>
            <person name="Wang J."/>
            <person name="Shi W."/>
            <person name="Du L."/>
            <person name="Sun Y."/>
            <person name="Zhan W."/>
            <person name="Jiang J."/>
            <person name="Wang Q."/>
            <person name="Zhang B."/>
            <person name="Ji P."/>
            <person name="Sakyi L.B."/>
            <person name="Cui X."/>
            <person name="Yuan T."/>
            <person name="Jiang B."/>
            <person name="Yang W."/>
            <person name="Lam T.T.-Y."/>
            <person name="Chang Q."/>
            <person name="Ding S."/>
            <person name="Wang X."/>
            <person name="Zhu J."/>
            <person name="Ruan X."/>
            <person name="Zhao L."/>
            <person name="Wei J."/>
            <person name="Que T."/>
            <person name="Du C."/>
            <person name="Cheng J."/>
            <person name="Dai P."/>
            <person name="Han X."/>
            <person name="Huang E."/>
            <person name="Gao Y."/>
            <person name="Liu J."/>
            <person name="Shao H."/>
            <person name="Ye R."/>
            <person name="Li L."/>
            <person name="Wei W."/>
            <person name="Wang X."/>
            <person name="Wang C."/>
            <person name="Huo Q."/>
            <person name="Li W."/>
            <person name="Guo W."/>
            <person name="Chen H."/>
            <person name="Chen S."/>
            <person name="Zhou L."/>
            <person name="Zhou L."/>
            <person name="Ni X."/>
            <person name="Tian J."/>
            <person name="Zhou Y."/>
            <person name="Sheng Y."/>
            <person name="Liu T."/>
            <person name="Pan Y."/>
            <person name="Xia L."/>
            <person name="Li J."/>
            <person name="Zhao F."/>
            <person name="Cao W."/>
        </authorList>
    </citation>
    <scope>NUCLEOTIDE SEQUENCE</scope>
    <source>
        <strain evidence="2">Rmic-2018</strain>
        <tissue evidence="2">Larvae</tissue>
    </source>
</reference>
<evidence type="ECO:0000313" key="3">
    <source>
        <dbReference type="Proteomes" id="UP000821866"/>
    </source>
</evidence>